<feature type="compositionally biased region" description="Polar residues" evidence="1">
    <location>
        <begin position="32"/>
        <end position="46"/>
    </location>
</feature>
<evidence type="ECO:0000313" key="2">
    <source>
        <dbReference type="EMBL" id="PKI35032.1"/>
    </source>
</evidence>
<accession>A0A2I0HTI5</accession>
<gene>
    <name evidence="2" type="ORF">CRG98_044584</name>
</gene>
<reference evidence="2 3" key="1">
    <citation type="submission" date="2017-11" db="EMBL/GenBank/DDBJ databases">
        <title>De-novo sequencing of pomegranate (Punica granatum L.) genome.</title>
        <authorList>
            <person name="Akparov Z."/>
            <person name="Amiraslanov A."/>
            <person name="Hajiyeva S."/>
            <person name="Abbasov M."/>
            <person name="Kaur K."/>
            <person name="Hamwieh A."/>
            <person name="Solovyev V."/>
            <person name="Salamov A."/>
            <person name="Braich B."/>
            <person name="Kosarev P."/>
            <person name="Mahmoud A."/>
            <person name="Hajiyev E."/>
            <person name="Babayeva S."/>
            <person name="Izzatullayeva V."/>
            <person name="Mammadov A."/>
            <person name="Mammadov A."/>
            <person name="Sharifova S."/>
            <person name="Ojaghi J."/>
            <person name="Eynullazada K."/>
            <person name="Bayramov B."/>
            <person name="Abdulazimova A."/>
            <person name="Shahmuradov I."/>
        </authorList>
    </citation>
    <scope>NUCLEOTIDE SEQUENCE [LARGE SCALE GENOMIC DNA]</scope>
    <source>
        <strain evidence="3">cv. AG2017</strain>
        <tissue evidence="2">Leaf</tissue>
    </source>
</reference>
<organism evidence="2 3">
    <name type="scientific">Punica granatum</name>
    <name type="common">Pomegranate</name>
    <dbReference type="NCBI Taxonomy" id="22663"/>
    <lineage>
        <taxon>Eukaryota</taxon>
        <taxon>Viridiplantae</taxon>
        <taxon>Streptophyta</taxon>
        <taxon>Embryophyta</taxon>
        <taxon>Tracheophyta</taxon>
        <taxon>Spermatophyta</taxon>
        <taxon>Magnoliopsida</taxon>
        <taxon>eudicotyledons</taxon>
        <taxon>Gunneridae</taxon>
        <taxon>Pentapetalae</taxon>
        <taxon>rosids</taxon>
        <taxon>malvids</taxon>
        <taxon>Myrtales</taxon>
        <taxon>Lythraceae</taxon>
        <taxon>Punica</taxon>
    </lineage>
</organism>
<name>A0A2I0HTI5_PUNGR</name>
<dbReference type="EMBL" id="PGOL01005498">
    <property type="protein sequence ID" value="PKI35032.1"/>
    <property type="molecule type" value="Genomic_DNA"/>
</dbReference>
<dbReference type="Proteomes" id="UP000233551">
    <property type="component" value="Unassembled WGS sequence"/>
</dbReference>
<comment type="caution">
    <text evidence="2">The sequence shown here is derived from an EMBL/GenBank/DDBJ whole genome shotgun (WGS) entry which is preliminary data.</text>
</comment>
<proteinExistence type="predicted"/>
<keyword evidence="3" id="KW-1185">Reference proteome</keyword>
<dbReference type="AlphaFoldDB" id="A0A2I0HTI5"/>
<sequence>MGLEDFLIPERKGKQAMSVDQWNATEGMMKSGSESSRASETGMTYKQKSKSEKKAAEGTPVGAQSPKLTRTQRRKMLRKRASAKKKLQAEAERKANVGLAVKYTAENKAGKGDHKRLEKEETSSAELIQYQLTASSYFTLSRLVYSSNPSPKAFLCEEGTTVTGCFLTADSIPANLLSALTVTADSYFFEPTTFPEAFLVKA</sequence>
<evidence type="ECO:0000256" key="1">
    <source>
        <dbReference type="SAM" id="MobiDB-lite"/>
    </source>
</evidence>
<protein>
    <submittedName>
        <fullName evidence="2">Uncharacterized protein</fullName>
    </submittedName>
</protein>
<evidence type="ECO:0000313" key="3">
    <source>
        <dbReference type="Proteomes" id="UP000233551"/>
    </source>
</evidence>
<feature type="region of interest" description="Disordered" evidence="1">
    <location>
        <begin position="1"/>
        <end position="89"/>
    </location>
</feature>
<feature type="compositionally biased region" description="Basic residues" evidence="1">
    <location>
        <begin position="70"/>
        <end position="86"/>
    </location>
</feature>